<evidence type="ECO:0000313" key="2">
    <source>
        <dbReference type="Proteomes" id="UP000298517"/>
    </source>
</evidence>
<keyword evidence="1" id="KW-0132">Cell division</keyword>
<comment type="caution">
    <text evidence="1">The sequence shown here is derived from an EMBL/GenBank/DDBJ whole genome shotgun (WGS) entry which is preliminary data.</text>
</comment>
<sequence>MKINWNYIKGFLLLGLVVFLYGFSHQKHTARKVYNITVEFEQGENLFMNYEMVNKLLIQNGKSVLNEAKTVIDLQKLEAKVLSHSMVEEAAVFLTVDGVLKTTIKQRTPIARVMSNTNSYYIDKQATIMPLSGNHSARVLLVSGNITEKDIDDIYLLVTTILEDEFLKKQIIGVQKTKQHQYVLKTRIGEQNIELGKIENLNSKFKNLKSFFTKTMADETIDKYTSINLKYNNQVVCTKK</sequence>
<dbReference type="Proteomes" id="UP000298517">
    <property type="component" value="Unassembled WGS sequence"/>
</dbReference>
<gene>
    <name evidence="1" type="ORF">E2488_05695</name>
</gene>
<keyword evidence="2" id="KW-1185">Reference proteome</keyword>
<proteinExistence type="predicted"/>
<name>A0A4Y8AT40_9FLAO</name>
<evidence type="ECO:0000313" key="1">
    <source>
        <dbReference type="EMBL" id="TEW75018.1"/>
    </source>
</evidence>
<protein>
    <submittedName>
        <fullName evidence="1">Cell division protein FtsQ</fullName>
    </submittedName>
</protein>
<reference evidence="1 2" key="1">
    <citation type="journal article" date="2011" name="J. Microbiol.">
        <title>Gramella jeungdoensis sp. nov., isolated from a solar saltern in Korea.</title>
        <authorList>
            <person name="Joung Y."/>
            <person name="Kim H."/>
            <person name="Jang T."/>
            <person name="Ahn T.S."/>
            <person name="Joh K."/>
        </authorList>
    </citation>
    <scope>NUCLEOTIDE SEQUENCE [LARGE SCALE GENOMIC DNA]</scope>
    <source>
        <strain evidence="1 2">KCTC 23123</strain>
    </source>
</reference>
<dbReference type="GO" id="GO:0051301">
    <property type="term" value="P:cell division"/>
    <property type="evidence" value="ECO:0007669"/>
    <property type="project" value="UniProtKB-KW"/>
</dbReference>
<accession>A0A4Y8AT40</accession>
<organism evidence="1 2">
    <name type="scientific">Gramella jeungdoensis</name>
    <dbReference type="NCBI Taxonomy" id="708091"/>
    <lineage>
        <taxon>Bacteria</taxon>
        <taxon>Pseudomonadati</taxon>
        <taxon>Bacteroidota</taxon>
        <taxon>Flavobacteriia</taxon>
        <taxon>Flavobacteriales</taxon>
        <taxon>Flavobacteriaceae</taxon>
        <taxon>Christiangramia</taxon>
    </lineage>
</organism>
<keyword evidence="1" id="KW-0131">Cell cycle</keyword>
<dbReference type="RefSeq" id="WP_134247388.1">
    <property type="nucleotide sequence ID" value="NZ_SNQI01000002.1"/>
</dbReference>
<dbReference type="AlphaFoldDB" id="A0A4Y8AT40"/>
<dbReference type="EMBL" id="SNQI01000002">
    <property type="protein sequence ID" value="TEW75018.1"/>
    <property type="molecule type" value="Genomic_DNA"/>
</dbReference>
<dbReference type="OrthoDB" id="1466667at2"/>